<evidence type="ECO:0000256" key="1">
    <source>
        <dbReference type="SAM" id="SignalP"/>
    </source>
</evidence>
<protein>
    <recommendedName>
        <fullName evidence="2">RbmA-like FnIII domain-containing protein</fullName>
    </recommendedName>
</protein>
<dbReference type="RefSeq" id="WP_055064400.1">
    <property type="nucleotide sequence ID" value="NZ_LBGP01000010.1"/>
</dbReference>
<sequence>MNIRRSYLASCFALLFSAASYATVDCESQPLVDANISLSQHQLAATGGYISSQLGIANDSCESVKFKYWLSVKGPKGIYFPAKAVVGVDTAQQESDALSTGRTLNVTRGFWIPEYMADGKYTVSLQIVTENGQIFKANETFVKGVDLNTLPEIDGLTVDIQNQFAIESVENTGGYVPFSVALNNNRASEATVEFWMTAIGPNGLIIPVHSREKWTVPAGNSTSKVRGFNLDKSFPAGDYIINTQIVDTVSGERVEESITVVKK</sequence>
<gene>
    <name evidence="3" type="ORF">XV92_06350</name>
</gene>
<comment type="caution">
    <text evidence="3">The sequence shown here is derived from an EMBL/GenBank/DDBJ whole genome shotgun (WGS) entry which is preliminary data.</text>
</comment>
<feature type="chain" id="PRO_5006033102" description="RbmA-like FnIII domain-containing protein" evidence="1">
    <location>
        <begin position="23"/>
        <end position="263"/>
    </location>
</feature>
<feature type="domain" description="RbmA-like FnIII" evidence="2">
    <location>
        <begin position="159"/>
        <end position="263"/>
    </location>
</feature>
<evidence type="ECO:0000313" key="4">
    <source>
        <dbReference type="Proteomes" id="UP000050491"/>
    </source>
</evidence>
<dbReference type="Proteomes" id="UP000050491">
    <property type="component" value="Unassembled WGS sequence"/>
</dbReference>
<name>A0A0N8VAR7_VIBMT</name>
<dbReference type="OrthoDB" id="5877665at2"/>
<dbReference type="Pfam" id="PF22021">
    <property type="entry name" value="RbmA-like_FnIII"/>
    <property type="match status" value="2"/>
</dbReference>
<reference evidence="3 4" key="1">
    <citation type="journal article" date="2015" name="Genome Biol. Evol.">
        <title>The Dynamics of Genetic Interactions between Vibrio metoecus and Vibrio cholerae, Two Close Relatives Co-Occurring in the Environment.</title>
        <authorList>
            <person name="Orata F.D."/>
            <person name="Kirchberger P.C."/>
            <person name="Meheust R."/>
            <person name="Barlow E.J."/>
            <person name="Tarr C.L."/>
            <person name="Boucher Y."/>
        </authorList>
    </citation>
    <scope>NUCLEOTIDE SEQUENCE [LARGE SCALE GENOMIC DNA]</scope>
    <source>
        <strain evidence="3 4">YB5B04</strain>
    </source>
</reference>
<organism evidence="3 4">
    <name type="scientific">Vibrio metoecus</name>
    <dbReference type="NCBI Taxonomy" id="1481663"/>
    <lineage>
        <taxon>Bacteria</taxon>
        <taxon>Pseudomonadati</taxon>
        <taxon>Pseudomonadota</taxon>
        <taxon>Gammaproteobacteria</taxon>
        <taxon>Vibrionales</taxon>
        <taxon>Vibrionaceae</taxon>
        <taxon>Vibrio</taxon>
    </lineage>
</organism>
<dbReference type="EMBL" id="LBGP01000010">
    <property type="protein sequence ID" value="KQB01947.1"/>
    <property type="molecule type" value="Genomic_DNA"/>
</dbReference>
<evidence type="ECO:0000259" key="2">
    <source>
        <dbReference type="Pfam" id="PF22021"/>
    </source>
</evidence>
<feature type="domain" description="RbmA-like FnIII" evidence="2">
    <location>
        <begin position="34"/>
        <end position="144"/>
    </location>
</feature>
<feature type="signal peptide" evidence="1">
    <location>
        <begin position="1"/>
        <end position="22"/>
    </location>
</feature>
<proteinExistence type="predicted"/>
<evidence type="ECO:0000313" key="3">
    <source>
        <dbReference type="EMBL" id="KQB01947.1"/>
    </source>
</evidence>
<dbReference type="AlphaFoldDB" id="A0A0N8VAR7"/>
<keyword evidence="1" id="KW-0732">Signal</keyword>
<dbReference type="InterPro" id="IPR054171">
    <property type="entry name" value="RbmA-like_FnIII"/>
</dbReference>
<dbReference type="Gene3D" id="2.60.40.3880">
    <property type="match status" value="2"/>
</dbReference>
<dbReference type="PATRIC" id="fig|1481663.12.peg.16"/>
<accession>A0A0N8VAR7</accession>